<evidence type="ECO:0000259" key="1">
    <source>
        <dbReference type="PROSITE" id="PS50914"/>
    </source>
</evidence>
<feature type="domain" description="BON" evidence="1">
    <location>
        <begin position="37"/>
        <end position="106"/>
    </location>
</feature>
<gene>
    <name evidence="2" type="ORF">METZ01_LOCUS33458</name>
</gene>
<accession>A0A381QNU4</accession>
<dbReference type="PROSITE" id="PS51257">
    <property type="entry name" value="PROKAR_LIPOPROTEIN"/>
    <property type="match status" value="1"/>
</dbReference>
<name>A0A381QNU4_9ZZZZ</name>
<dbReference type="AlphaFoldDB" id="A0A381QNU4"/>
<dbReference type="Gene3D" id="3.40.1520.20">
    <property type="match status" value="1"/>
</dbReference>
<dbReference type="PROSITE" id="PS50914">
    <property type="entry name" value="BON"/>
    <property type="match status" value="2"/>
</dbReference>
<dbReference type="InterPro" id="IPR007055">
    <property type="entry name" value="BON_dom"/>
</dbReference>
<reference evidence="2" key="1">
    <citation type="submission" date="2018-05" db="EMBL/GenBank/DDBJ databases">
        <authorList>
            <person name="Lanie J.A."/>
            <person name="Ng W.-L."/>
            <person name="Kazmierczak K.M."/>
            <person name="Andrzejewski T.M."/>
            <person name="Davidsen T.M."/>
            <person name="Wayne K.J."/>
            <person name="Tettelin H."/>
            <person name="Glass J.I."/>
            <person name="Rusch D."/>
            <person name="Podicherti R."/>
            <person name="Tsui H.-C.T."/>
            <person name="Winkler M.E."/>
        </authorList>
    </citation>
    <scope>NUCLEOTIDE SEQUENCE</scope>
</reference>
<feature type="domain" description="BON" evidence="1">
    <location>
        <begin position="115"/>
        <end position="182"/>
    </location>
</feature>
<proteinExistence type="predicted"/>
<evidence type="ECO:0000313" key="2">
    <source>
        <dbReference type="EMBL" id="SUZ80604.1"/>
    </source>
</evidence>
<dbReference type="EMBL" id="UINC01001434">
    <property type="protein sequence ID" value="SUZ80604.1"/>
    <property type="molecule type" value="Genomic_DNA"/>
</dbReference>
<dbReference type="PANTHER" id="PTHR34606:SF4">
    <property type="entry name" value="OUTER MEMBRANE LIPOPROTEIN DOLP"/>
    <property type="match status" value="1"/>
</dbReference>
<dbReference type="Pfam" id="PF04972">
    <property type="entry name" value="BON"/>
    <property type="match status" value="2"/>
</dbReference>
<organism evidence="2">
    <name type="scientific">marine metagenome</name>
    <dbReference type="NCBI Taxonomy" id="408172"/>
    <lineage>
        <taxon>unclassified sequences</taxon>
        <taxon>metagenomes</taxon>
        <taxon>ecological metagenomes</taxon>
    </lineage>
</organism>
<dbReference type="InterPro" id="IPR051686">
    <property type="entry name" value="Lipoprotein_DolP"/>
</dbReference>
<sequence length="182" mass="20005">MFAKPNVVSLVLVLTFISSCNSFKNIATSRTPGAVIDDGFIQRIAHRQIRRLESEINPGNISVHCFNRSVLLTGQVESPATAELVESAVRKIRVVKHIHNEITVSGPTSLTVRASDTLIATKVRSKLLATQNVHVSRFKVVTNNGVVFLMGLVSRDEANRAVNSIRTVFGAQKIVKILEYID</sequence>
<protein>
    <recommendedName>
        <fullName evidence="1">BON domain-containing protein</fullName>
    </recommendedName>
</protein>
<dbReference type="PANTHER" id="PTHR34606">
    <property type="entry name" value="BON DOMAIN-CONTAINING PROTEIN"/>
    <property type="match status" value="1"/>
</dbReference>